<evidence type="ECO:0000313" key="1">
    <source>
        <dbReference type="EMBL" id="OLP74398.1"/>
    </source>
</evidence>
<dbReference type="Proteomes" id="UP000186817">
    <property type="component" value="Unassembled WGS sequence"/>
</dbReference>
<keyword evidence="2" id="KW-1185">Reference proteome</keyword>
<feature type="non-terminal residue" evidence="1">
    <location>
        <position position="1"/>
    </location>
</feature>
<reference evidence="1 2" key="1">
    <citation type="submission" date="2016-02" db="EMBL/GenBank/DDBJ databases">
        <title>Genome analysis of coral dinoflagellate symbionts highlights evolutionary adaptations to a symbiotic lifestyle.</title>
        <authorList>
            <person name="Aranda M."/>
            <person name="Li Y."/>
            <person name="Liew Y.J."/>
            <person name="Baumgarten S."/>
            <person name="Simakov O."/>
            <person name="Wilson M."/>
            <person name="Piel J."/>
            <person name="Ashoor H."/>
            <person name="Bougouffa S."/>
            <person name="Bajic V.B."/>
            <person name="Ryu T."/>
            <person name="Ravasi T."/>
            <person name="Bayer T."/>
            <person name="Micklem G."/>
            <person name="Kim H."/>
            <person name="Bhak J."/>
            <person name="Lajeunesse T.C."/>
            <person name="Voolstra C.R."/>
        </authorList>
    </citation>
    <scope>NUCLEOTIDE SEQUENCE [LARGE SCALE GENOMIC DNA]</scope>
    <source>
        <strain evidence="1 2">CCMP2467</strain>
    </source>
</reference>
<protein>
    <submittedName>
        <fullName evidence="1">Uncharacterized protein</fullName>
    </submittedName>
</protein>
<accession>A0A1Q9BUN2</accession>
<comment type="caution">
    <text evidence="1">The sequence shown here is derived from an EMBL/GenBank/DDBJ whole genome shotgun (WGS) entry which is preliminary data.</text>
</comment>
<organism evidence="1 2">
    <name type="scientific">Symbiodinium microadriaticum</name>
    <name type="common">Dinoflagellate</name>
    <name type="synonym">Zooxanthella microadriatica</name>
    <dbReference type="NCBI Taxonomy" id="2951"/>
    <lineage>
        <taxon>Eukaryota</taxon>
        <taxon>Sar</taxon>
        <taxon>Alveolata</taxon>
        <taxon>Dinophyceae</taxon>
        <taxon>Suessiales</taxon>
        <taxon>Symbiodiniaceae</taxon>
        <taxon>Symbiodinium</taxon>
    </lineage>
</organism>
<proteinExistence type="predicted"/>
<dbReference type="AlphaFoldDB" id="A0A1Q9BUN2"/>
<sequence length="38" mass="4484">VRLQLTGECDRAMRTLRLRDMRQVAHKLVVALSMWQVC</sequence>
<gene>
    <name evidence="1" type="ORF">AK812_SmicGene46069</name>
</gene>
<name>A0A1Q9BUN2_SYMMI</name>
<dbReference type="EMBL" id="LSRX01003787">
    <property type="protein sequence ID" value="OLP74398.1"/>
    <property type="molecule type" value="Genomic_DNA"/>
</dbReference>
<evidence type="ECO:0000313" key="2">
    <source>
        <dbReference type="Proteomes" id="UP000186817"/>
    </source>
</evidence>